<comment type="caution">
    <text evidence="1">The sequence shown here is derived from an EMBL/GenBank/DDBJ whole genome shotgun (WGS) entry which is preliminary data.</text>
</comment>
<keyword evidence="2" id="KW-1185">Reference proteome</keyword>
<accession>H7FQC3</accession>
<dbReference type="Proteomes" id="UP000005566">
    <property type="component" value="Unassembled WGS sequence"/>
</dbReference>
<organism evidence="1 2">
    <name type="scientific">Flavobacterium frigoris (strain PS1)</name>
    <dbReference type="NCBI Taxonomy" id="1086011"/>
    <lineage>
        <taxon>Bacteria</taxon>
        <taxon>Pseudomonadati</taxon>
        <taxon>Bacteroidota</taxon>
        <taxon>Flavobacteriia</taxon>
        <taxon>Flavobacteriales</taxon>
        <taxon>Flavobacteriaceae</taxon>
        <taxon>Flavobacterium</taxon>
    </lineage>
</organism>
<name>H7FQC3_FLAFP</name>
<dbReference type="STRING" id="1086011.HJ01_01383"/>
<evidence type="ECO:0000313" key="2">
    <source>
        <dbReference type="Proteomes" id="UP000005566"/>
    </source>
</evidence>
<gene>
    <name evidence="1" type="ORF">HJ01_01383</name>
</gene>
<protein>
    <submittedName>
        <fullName evidence="1">Uncharacterized protein</fullName>
    </submittedName>
</protein>
<proteinExistence type="predicted"/>
<reference evidence="1 2" key="1">
    <citation type="journal article" date="2014" name="Acta Crystallogr. D">
        <title>Structure-based characterization and antifreeze properties of a hyperactive ice-binding protein from the Antarctic bacterium Flavobacterium frigoris PS1.</title>
        <authorList>
            <person name="Do H."/>
            <person name="Kim S.J."/>
            <person name="Kim H.J."/>
            <person name="Lee J.H."/>
        </authorList>
    </citation>
    <scope>NUCLEOTIDE SEQUENCE [LARGE SCALE GENOMIC DNA]</scope>
    <source>
        <strain evidence="1 2">PS1</strain>
    </source>
</reference>
<dbReference type="EMBL" id="AHKF01000015">
    <property type="protein sequence ID" value="EIA09477.1"/>
    <property type="molecule type" value="Genomic_DNA"/>
</dbReference>
<sequence length="47" mass="5055">MGNNVIFGQNLITLKEGSIAVGDAVVVFKKKAVLNLTELKGIKEIKI</sequence>
<evidence type="ECO:0000313" key="1">
    <source>
        <dbReference type="EMBL" id="EIA09477.1"/>
    </source>
</evidence>
<dbReference type="AlphaFoldDB" id="H7FQC3"/>
<dbReference type="PATRIC" id="fig|1086011.3.peg.1356"/>